<dbReference type="CDD" id="cd21176">
    <property type="entry name" value="LPMO_auxiliary-like"/>
    <property type="match status" value="1"/>
</dbReference>
<proteinExistence type="predicted"/>
<dbReference type="GeneID" id="54408301"/>
<evidence type="ECO:0000256" key="3">
    <source>
        <dbReference type="ARBA" id="ARBA00022622"/>
    </source>
</evidence>
<dbReference type="InterPro" id="IPR046936">
    <property type="entry name" value="BIM1-like"/>
</dbReference>
<keyword evidence="7" id="KW-0449">Lipoprotein</keyword>
<reference evidence="10" key="1">
    <citation type="journal article" date="2020" name="Stud. Mycol.">
        <title>101 Dothideomycetes genomes: a test case for predicting lifestyles and emergence of pathogens.</title>
        <authorList>
            <person name="Haridas S."/>
            <person name="Albert R."/>
            <person name="Binder M."/>
            <person name="Bloem J."/>
            <person name="Labutti K."/>
            <person name="Salamov A."/>
            <person name="Andreopoulos B."/>
            <person name="Baker S."/>
            <person name="Barry K."/>
            <person name="Bills G."/>
            <person name="Bluhm B."/>
            <person name="Cannon C."/>
            <person name="Castanera R."/>
            <person name="Culley D."/>
            <person name="Daum C."/>
            <person name="Ezra D."/>
            <person name="Gonzalez J."/>
            <person name="Henrissat B."/>
            <person name="Kuo A."/>
            <person name="Liang C."/>
            <person name="Lipzen A."/>
            <person name="Lutzoni F."/>
            <person name="Magnuson J."/>
            <person name="Mondo S."/>
            <person name="Nolan M."/>
            <person name="Ohm R."/>
            <person name="Pangilinan J."/>
            <person name="Park H.-J."/>
            <person name="Ramirez L."/>
            <person name="Alfaro M."/>
            <person name="Sun H."/>
            <person name="Tritt A."/>
            <person name="Yoshinaga Y."/>
            <person name="Zwiers L.-H."/>
            <person name="Turgeon B."/>
            <person name="Goodwin S."/>
            <person name="Spatafora J."/>
            <person name="Crous P."/>
            <person name="Grigoriev I."/>
        </authorList>
    </citation>
    <scope>NUCLEOTIDE SEQUENCE</scope>
    <source>
        <strain evidence="10">CBS 119687</strain>
    </source>
</reference>
<dbReference type="PANTHER" id="PTHR34992">
    <property type="entry name" value="HYPHAL ANASTAMOSIS-7 PROTEIN"/>
    <property type="match status" value="1"/>
</dbReference>
<protein>
    <recommendedName>
        <fullName evidence="9">Copper acquisition factor BIM1-like domain-containing protein</fullName>
    </recommendedName>
</protein>
<evidence type="ECO:0000256" key="2">
    <source>
        <dbReference type="ARBA" id="ARBA00022475"/>
    </source>
</evidence>
<gene>
    <name evidence="10" type="ORF">P153DRAFT_365664</name>
</gene>
<feature type="domain" description="Copper acquisition factor BIM1-like" evidence="9">
    <location>
        <begin position="17"/>
        <end position="160"/>
    </location>
</feature>
<dbReference type="GO" id="GO:0098552">
    <property type="term" value="C:side of membrane"/>
    <property type="evidence" value="ECO:0007669"/>
    <property type="project" value="UniProtKB-KW"/>
</dbReference>
<evidence type="ECO:0000256" key="7">
    <source>
        <dbReference type="ARBA" id="ARBA00023288"/>
    </source>
</evidence>
<organism evidence="10 11">
    <name type="scientific">Dothidotthia symphoricarpi CBS 119687</name>
    <dbReference type="NCBI Taxonomy" id="1392245"/>
    <lineage>
        <taxon>Eukaryota</taxon>
        <taxon>Fungi</taxon>
        <taxon>Dikarya</taxon>
        <taxon>Ascomycota</taxon>
        <taxon>Pezizomycotina</taxon>
        <taxon>Dothideomycetes</taxon>
        <taxon>Pleosporomycetidae</taxon>
        <taxon>Pleosporales</taxon>
        <taxon>Dothidotthiaceae</taxon>
        <taxon>Dothidotthia</taxon>
    </lineage>
</organism>
<keyword evidence="6" id="KW-0325">Glycoprotein</keyword>
<keyword evidence="11" id="KW-1185">Reference proteome</keyword>
<accession>A0A6A6AJK3</accession>
<dbReference type="OrthoDB" id="2146436at2759"/>
<name>A0A6A6AJK3_9PLEO</name>
<dbReference type="InterPro" id="IPR046530">
    <property type="entry name" value="BIM1-like_dom"/>
</dbReference>
<dbReference type="Pfam" id="PF20238">
    <property type="entry name" value="BIM1-like_dom"/>
    <property type="match status" value="1"/>
</dbReference>
<keyword evidence="2" id="KW-1003">Cell membrane</keyword>
<dbReference type="Proteomes" id="UP000799771">
    <property type="component" value="Unassembled WGS sequence"/>
</dbReference>
<dbReference type="EMBL" id="ML977503">
    <property type="protein sequence ID" value="KAF2131057.1"/>
    <property type="molecule type" value="Genomic_DNA"/>
</dbReference>
<evidence type="ECO:0000256" key="4">
    <source>
        <dbReference type="ARBA" id="ARBA00022729"/>
    </source>
</evidence>
<evidence type="ECO:0000256" key="5">
    <source>
        <dbReference type="ARBA" id="ARBA00023136"/>
    </source>
</evidence>
<evidence type="ECO:0000256" key="1">
    <source>
        <dbReference type="ARBA" id="ARBA00004609"/>
    </source>
</evidence>
<evidence type="ECO:0000256" key="8">
    <source>
        <dbReference type="SAM" id="SignalP"/>
    </source>
</evidence>
<dbReference type="AlphaFoldDB" id="A0A6A6AJK3"/>
<feature type="chain" id="PRO_5025625043" description="Copper acquisition factor BIM1-like domain-containing protein" evidence="8">
    <location>
        <begin position="18"/>
        <end position="218"/>
    </location>
</feature>
<evidence type="ECO:0000256" key="6">
    <source>
        <dbReference type="ARBA" id="ARBA00023180"/>
    </source>
</evidence>
<feature type="signal peptide" evidence="8">
    <location>
        <begin position="1"/>
        <end position="17"/>
    </location>
</feature>
<keyword evidence="4 8" id="KW-0732">Signal</keyword>
<dbReference type="GO" id="GO:0005886">
    <property type="term" value="C:plasma membrane"/>
    <property type="evidence" value="ECO:0007669"/>
    <property type="project" value="UniProtKB-SubCell"/>
</dbReference>
<keyword evidence="3" id="KW-0336">GPI-anchor</keyword>
<evidence type="ECO:0000313" key="10">
    <source>
        <dbReference type="EMBL" id="KAF2131057.1"/>
    </source>
</evidence>
<evidence type="ECO:0000313" key="11">
    <source>
        <dbReference type="Proteomes" id="UP000799771"/>
    </source>
</evidence>
<dbReference type="PANTHER" id="PTHR34992:SF1">
    <property type="entry name" value="COPPER ACQUISITION FACTOR BIM1-LIKE DOMAIN-CONTAINING PROTEIN"/>
    <property type="match status" value="1"/>
</dbReference>
<keyword evidence="5" id="KW-0472">Membrane</keyword>
<evidence type="ECO:0000259" key="9">
    <source>
        <dbReference type="Pfam" id="PF20238"/>
    </source>
</evidence>
<sequence>MLSTALTTLSLLPLALAHFTLEWPEARGFSDDTSTTFPCGGFNTVSSNRTNFPTSGGPIQLDMEHTQTNLAVYLALGDNPGGNFNTILLPQLSQQGLGDFCMGMVNIPANLNVSAGTLATIQVVSNGDGGGGLYQCADVVFVDTPLSTTEYSDHCKNNTGSKVVQENISGNPNGTAASTTASATSSVSAAASAGAAAAQATAASWVLGVIGMAGLAML</sequence>
<comment type="subcellular location">
    <subcellularLocation>
        <location evidence="1">Cell membrane</location>
        <topology evidence="1">Lipid-anchor</topology>
        <topology evidence="1">GPI-anchor</topology>
    </subcellularLocation>
</comment>
<dbReference type="RefSeq" id="XP_033525444.1">
    <property type="nucleotide sequence ID" value="XM_033667869.1"/>
</dbReference>